<proteinExistence type="predicted"/>
<organism evidence="2">
    <name type="scientific">bioreactor metagenome</name>
    <dbReference type="NCBI Taxonomy" id="1076179"/>
    <lineage>
        <taxon>unclassified sequences</taxon>
        <taxon>metagenomes</taxon>
        <taxon>ecological metagenomes</taxon>
    </lineage>
</organism>
<gene>
    <name evidence="2" type="primary">viaA_1</name>
    <name evidence="2" type="ORF">SDC9_109336</name>
</gene>
<dbReference type="PANTHER" id="PTHR36846:SF1">
    <property type="entry name" value="PROTEIN VIAA"/>
    <property type="match status" value="1"/>
</dbReference>
<evidence type="ECO:0000313" key="2">
    <source>
        <dbReference type="EMBL" id="MPM62464.1"/>
    </source>
</evidence>
<dbReference type="AlphaFoldDB" id="A0A645BKX4"/>
<dbReference type="PANTHER" id="PTHR36846">
    <property type="entry name" value="PROTEIN VIAA"/>
    <property type="match status" value="1"/>
</dbReference>
<sequence>MEAVSKMVDTNLTQNKEPIGSMIDAAVQSACKKAEEIQSILGAWSDEPGNMERTPVNMALLEQVRKSKTLVDISKYLGRFREMFAQGKKNGYAYGRGEKYALELGNDLSRAITSELAMLAMPETVPLFLRKYQRGQIKQYLRREPVCKGMGDMIVCVDESDSTKGDPEAWAKAVAMTLLEIAADGHRRFALVHFSGRGSFKTDIFLPGAYDAGQKMAAAECFLTGGTNFETPLREALRLMESEGFENADVVFITDGECALPDGYLKELCEEQLARKFTVTGILLDKSAPGMDFSLKPFCQKIYRTSQLDGDDIVYDLVNVRV</sequence>
<dbReference type="InterPro" id="IPR002035">
    <property type="entry name" value="VWF_A"/>
</dbReference>
<dbReference type="Pfam" id="PF13519">
    <property type="entry name" value="VWA_2"/>
    <property type="match status" value="1"/>
</dbReference>
<dbReference type="SMART" id="SM00327">
    <property type="entry name" value="VWA"/>
    <property type="match status" value="1"/>
</dbReference>
<feature type="domain" description="VWFA" evidence="1">
    <location>
        <begin position="150"/>
        <end position="322"/>
    </location>
</feature>
<accession>A0A645BKX4</accession>
<name>A0A645BKX4_9ZZZZ</name>
<evidence type="ECO:0000259" key="1">
    <source>
        <dbReference type="SMART" id="SM00327"/>
    </source>
</evidence>
<reference evidence="2" key="1">
    <citation type="submission" date="2019-08" db="EMBL/GenBank/DDBJ databases">
        <authorList>
            <person name="Kucharzyk K."/>
            <person name="Murdoch R.W."/>
            <person name="Higgins S."/>
            <person name="Loffler F."/>
        </authorList>
    </citation>
    <scope>NUCLEOTIDE SEQUENCE</scope>
</reference>
<dbReference type="SUPFAM" id="SSF53300">
    <property type="entry name" value="vWA-like"/>
    <property type="match status" value="1"/>
</dbReference>
<dbReference type="InterPro" id="IPR036465">
    <property type="entry name" value="vWFA_dom_sf"/>
</dbReference>
<dbReference type="Gene3D" id="3.40.50.410">
    <property type="entry name" value="von Willebrand factor, type A domain"/>
    <property type="match status" value="1"/>
</dbReference>
<dbReference type="EMBL" id="VSSQ01018876">
    <property type="protein sequence ID" value="MPM62464.1"/>
    <property type="molecule type" value="Genomic_DNA"/>
</dbReference>
<protein>
    <submittedName>
        <fullName evidence="2">Protein ViaA</fullName>
    </submittedName>
</protein>
<comment type="caution">
    <text evidence="2">The sequence shown here is derived from an EMBL/GenBank/DDBJ whole genome shotgun (WGS) entry which is preliminary data.</text>
</comment>